<dbReference type="InterPro" id="IPR037171">
    <property type="entry name" value="NagB/RpiA_transferase-like"/>
</dbReference>
<evidence type="ECO:0000256" key="1">
    <source>
        <dbReference type="ARBA" id="ARBA00010638"/>
    </source>
</evidence>
<evidence type="ECO:0000256" key="6">
    <source>
        <dbReference type="SAM" id="MobiDB-lite"/>
    </source>
</evidence>
<evidence type="ECO:0000313" key="8">
    <source>
        <dbReference type="Proteomes" id="UP000183180"/>
    </source>
</evidence>
<feature type="binding site" evidence="4">
    <location>
        <position position="63"/>
    </location>
    <ligand>
        <name>substrate</name>
    </ligand>
</feature>
<feature type="region of interest" description="Disordered" evidence="6">
    <location>
        <begin position="1"/>
        <end position="28"/>
    </location>
</feature>
<organism evidence="7 8">
    <name type="scientific">Gordonia westfalica</name>
    <dbReference type="NCBI Taxonomy" id="158898"/>
    <lineage>
        <taxon>Bacteria</taxon>
        <taxon>Bacillati</taxon>
        <taxon>Actinomycetota</taxon>
        <taxon>Actinomycetes</taxon>
        <taxon>Mycobacteriales</taxon>
        <taxon>Gordoniaceae</taxon>
        <taxon>Gordonia</taxon>
    </lineage>
</organism>
<dbReference type="InterPro" id="IPR002698">
    <property type="entry name" value="FTHF_cligase"/>
</dbReference>
<evidence type="ECO:0000256" key="2">
    <source>
        <dbReference type="ARBA" id="ARBA00022741"/>
    </source>
</evidence>
<feature type="binding site" evidence="4">
    <location>
        <position position="58"/>
    </location>
    <ligand>
        <name>substrate</name>
    </ligand>
</feature>
<feature type="compositionally biased region" description="Basic and acidic residues" evidence="6">
    <location>
        <begin position="11"/>
        <end position="28"/>
    </location>
</feature>
<dbReference type="InterPro" id="IPR024185">
    <property type="entry name" value="FTHF_cligase-like_sf"/>
</dbReference>
<dbReference type="GO" id="GO:0005524">
    <property type="term" value="F:ATP binding"/>
    <property type="evidence" value="ECO:0007669"/>
    <property type="project" value="UniProtKB-KW"/>
</dbReference>
<evidence type="ECO:0000256" key="4">
    <source>
        <dbReference type="PIRSR" id="PIRSR006806-1"/>
    </source>
</evidence>
<keyword evidence="5" id="KW-0479">Metal-binding</keyword>
<dbReference type="STRING" id="158898.SAMN04488548_1342230"/>
<feature type="binding site" evidence="4">
    <location>
        <begin position="143"/>
        <end position="151"/>
    </location>
    <ligand>
        <name>ATP</name>
        <dbReference type="ChEBI" id="CHEBI:30616"/>
    </ligand>
</feature>
<dbReference type="GO" id="GO:0030272">
    <property type="term" value="F:5-formyltetrahydrofolate cyclo-ligase activity"/>
    <property type="evidence" value="ECO:0007669"/>
    <property type="project" value="UniProtKB-EC"/>
</dbReference>
<dbReference type="GO" id="GO:0046872">
    <property type="term" value="F:metal ion binding"/>
    <property type="evidence" value="ECO:0007669"/>
    <property type="project" value="UniProtKB-KW"/>
</dbReference>
<comment type="similarity">
    <text evidence="1 5">Belongs to the 5-formyltetrahydrofolate cyclo-ligase family.</text>
</comment>
<dbReference type="Gene3D" id="3.40.50.10420">
    <property type="entry name" value="NagB/RpiA/CoA transferase-like"/>
    <property type="match status" value="1"/>
</dbReference>
<dbReference type="GO" id="GO:0035999">
    <property type="term" value="P:tetrahydrofolate interconversion"/>
    <property type="evidence" value="ECO:0007669"/>
    <property type="project" value="TreeGrafter"/>
</dbReference>
<keyword evidence="5" id="KW-0460">Magnesium</keyword>
<dbReference type="EC" id="6.3.3.2" evidence="5"/>
<proteinExistence type="inferred from homology"/>
<accession>A0A1H2JKI4</accession>
<dbReference type="GO" id="GO:0009396">
    <property type="term" value="P:folic acid-containing compound biosynthetic process"/>
    <property type="evidence" value="ECO:0007669"/>
    <property type="project" value="TreeGrafter"/>
</dbReference>
<dbReference type="AlphaFoldDB" id="A0A1H2JKI4"/>
<evidence type="ECO:0000256" key="5">
    <source>
        <dbReference type="RuleBase" id="RU361279"/>
    </source>
</evidence>
<feature type="binding site" evidence="4">
    <location>
        <begin position="11"/>
        <end position="15"/>
    </location>
    <ligand>
        <name>ATP</name>
        <dbReference type="ChEBI" id="CHEBI:30616"/>
    </ligand>
</feature>
<comment type="cofactor">
    <cofactor evidence="5">
        <name>Mg(2+)</name>
        <dbReference type="ChEBI" id="CHEBI:18420"/>
    </cofactor>
</comment>
<keyword evidence="7" id="KW-0436">Ligase</keyword>
<dbReference type="Pfam" id="PF01812">
    <property type="entry name" value="5-FTHF_cyc-lig"/>
    <property type="match status" value="1"/>
</dbReference>
<protein>
    <recommendedName>
        <fullName evidence="5">5-formyltetrahydrofolate cyclo-ligase</fullName>
        <ecNumber evidence="5">6.3.3.2</ecNumber>
    </recommendedName>
</protein>
<dbReference type="EMBL" id="FNLM01000034">
    <property type="protein sequence ID" value="SDU56883.1"/>
    <property type="molecule type" value="Genomic_DNA"/>
</dbReference>
<dbReference type="PANTHER" id="PTHR23407">
    <property type="entry name" value="ATPASE INHIBITOR/5-FORMYLTETRAHYDROFOLATE CYCLO-LIGASE"/>
    <property type="match status" value="1"/>
</dbReference>
<dbReference type="PIRSF" id="PIRSF006806">
    <property type="entry name" value="FTHF_cligase"/>
    <property type="match status" value="1"/>
</dbReference>
<keyword evidence="3 4" id="KW-0067">ATP-binding</keyword>
<evidence type="ECO:0000256" key="3">
    <source>
        <dbReference type="ARBA" id="ARBA00022840"/>
    </source>
</evidence>
<dbReference type="SUPFAM" id="SSF100950">
    <property type="entry name" value="NagB/RpiA/CoA transferase-like"/>
    <property type="match status" value="1"/>
</dbReference>
<name>A0A1H2JKI4_9ACTN</name>
<comment type="catalytic activity">
    <reaction evidence="5">
        <text>(6S)-5-formyl-5,6,7,8-tetrahydrofolate + ATP = (6R)-5,10-methenyltetrahydrofolate + ADP + phosphate</text>
        <dbReference type="Rhea" id="RHEA:10488"/>
        <dbReference type="ChEBI" id="CHEBI:30616"/>
        <dbReference type="ChEBI" id="CHEBI:43474"/>
        <dbReference type="ChEBI" id="CHEBI:57455"/>
        <dbReference type="ChEBI" id="CHEBI:57457"/>
        <dbReference type="ChEBI" id="CHEBI:456216"/>
        <dbReference type="EC" id="6.3.3.2"/>
    </reaction>
</comment>
<gene>
    <name evidence="7" type="ORF">SAMN04488548_1342230</name>
</gene>
<sequence length="198" mass="21149">MEDGRVVPTLKDQRRTEAAHRRSRMSGDARERAAADLAEWIHTCPFRLEYDVTVAAYVPVGSEPGSTAMLDALLDRGVTVLLPVVPEGDPAPLDWARYTGPESLAPGRWGLLEPTHDRLGVPAVRAASVILIPALSVDKTGVRLGRGAGYYDRTLIGLSADLVAVVYDDEVVDSLPAGDHDVAVGWVLTPGGGFQELG</sequence>
<keyword evidence="2 4" id="KW-0547">Nucleotide-binding</keyword>
<reference evidence="7 8" key="1">
    <citation type="submission" date="2016-10" db="EMBL/GenBank/DDBJ databases">
        <authorList>
            <person name="de Groot N.N."/>
        </authorList>
    </citation>
    <scope>NUCLEOTIDE SEQUENCE [LARGE SCALE GENOMIC DNA]</scope>
    <source>
        <strain evidence="7 8">DSM 44215</strain>
    </source>
</reference>
<dbReference type="Proteomes" id="UP000183180">
    <property type="component" value="Unassembled WGS sequence"/>
</dbReference>
<dbReference type="PANTHER" id="PTHR23407:SF1">
    <property type="entry name" value="5-FORMYLTETRAHYDROFOLATE CYCLO-LIGASE"/>
    <property type="match status" value="1"/>
</dbReference>
<dbReference type="NCBIfam" id="TIGR02727">
    <property type="entry name" value="MTHFS_bact"/>
    <property type="match status" value="1"/>
</dbReference>
<evidence type="ECO:0000313" key="7">
    <source>
        <dbReference type="EMBL" id="SDU56883.1"/>
    </source>
</evidence>
<dbReference type="OrthoDB" id="3242798at2"/>